<keyword evidence="9 11" id="KW-0807">Transducer</keyword>
<gene>
    <name evidence="14" type="ORF">HHUSO_G12893</name>
</gene>
<keyword evidence="8" id="KW-0325">Glycoprotein</keyword>
<dbReference type="SUPFAM" id="SSF81321">
    <property type="entry name" value="Family A G protein-coupled receptor-like"/>
    <property type="match status" value="1"/>
</dbReference>
<proteinExistence type="inferred from homology"/>
<keyword evidence="3 12" id="KW-1133">Transmembrane helix</keyword>
<dbReference type="InterPro" id="IPR017452">
    <property type="entry name" value="GPCR_Rhodpsn_7TM"/>
</dbReference>
<feature type="non-terminal residue" evidence="14">
    <location>
        <position position="1"/>
    </location>
</feature>
<evidence type="ECO:0000313" key="14">
    <source>
        <dbReference type="EMBL" id="KAK6484989.1"/>
    </source>
</evidence>
<keyword evidence="6" id="KW-1015">Disulfide bond</keyword>
<evidence type="ECO:0000313" key="15">
    <source>
        <dbReference type="Proteomes" id="UP001369086"/>
    </source>
</evidence>
<comment type="subcellular location">
    <subcellularLocation>
        <location evidence="1">Membrane</location>
        <topology evidence="1">Multi-pass membrane protein</topology>
    </subcellularLocation>
</comment>
<evidence type="ECO:0000256" key="3">
    <source>
        <dbReference type="ARBA" id="ARBA00022989"/>
    </source>
</evidence>
<keyword evidence="2 11" id="KW-0812">Transmembrane</keyword>
<dbReference type="Pfam" id="PF00001">
    <property type="entry name" value="7tm_1"/>
    <property type="match status" value="1"/>
</dbReference>
<dbReference type="PANTHER" id="PTHR24225:SF74">
    <property type="entry name" value="CHEMOKINE-LIKE RECEPTOR 1"/>
    <property type="match status" value="1"/>
</dbReference>
<feature type="transmembrane region" description="Helical" evidence="12">
    <location>
        <begin position="57"/>
        <end position="77"/>
    </location>
</feature>
<comment type="similarity">
    <text evidence="10">Belongs to the chemokine-like receptor (CMKLR) family.</text>
</comment>
<name>A0ABR0ZJL0_HUSHU</name>
<feature type="transmembrane region" description="Helical" evidence="12">
    <location>
        <begin position="219"/>
        <end position="246"/>
    </location>
</feature>
<reference evidence="14 15" key="1">
    <citation type="submission" date="2021-05" db="EMBL/GenBank/DDBJ databases">
        <authorList>
            <person name="Zahm M."/>
            <person name="Klopp C."/>
            <person name="Cabau C."/>
            <person name="Kuhl H."/>
            <person name="Suciu R."/>
            <person name="Ciorpac M."/>
            <person name="Holostenco D."/>
            <person name="Gessner J."/>
            <person name="Wuertz S."/>
            <person name="Hohne C."/>
            <person name="Stock M."/>
            <person name="Gislard M."/>
            <person name="Lluch J."/>
            <person name="Milhes M."/>
            <person name="Lampietro C."/>
            <person name="Lopez Roques C."/>
            <person name="Donnadieu C."/>
            <person name="Du K."/>
            <person name="Schartl M."/>
            <person name="Guiguen Y."/>
        </authorList>
    </citation>
    <scope>NUCLEOTIDE SEQUENCE [LARGE SCALE GENOMIC DNA]</scope>
    <source>
        <strain evidence="14">Hh-F2</strain>
        <tissue evidence="14">Blood</tissue>
    </source>
</reference>
<feature type="domain" description="G-protein coupled receptors family 1 profile" evidence="13">
    <location>
        <begin position="70"/>
        <end position="321"/>
    </location>
</feature>
<dbReference type="PROSITE" id="PS50262">
    <property type="entry name" value="G_PROTEIN_RECEP_F1_2"/>
    <property type="match status" value="1"/>
</dbReference>
<evidence type="ECO:0000256" key="5">
    <source>
        <dbReference type="ARBA" id="ARBA00023136"/>
    </source>
</evidence>
<evidence type="ECO:0000256" key="11">
    <source>
        <dbReference type="RuleBase" id="RU000688"/>
    </source>
</evidence>
<dbReference type="PROSITE" id="PS00237">
    <property type="entry name" value="G_PROTEIN_RECEP_F1_1"/>
    <property type="match status" value="1"/>
</dbReference>
<keyword evidence="4 11" id="KW-0297">G-protein coupled receptor</keyword>
<evidence type="ECO:0000256" key="7">
    <source>
        <dbReference type="ARBA" id="ARBA00023170"/>
    </source>
</evidence>
<dbReference type="EMBL" id="JAHFZB010000010">
    <property type="protein sequence ID" value="KAK6484989.1"/>
    <property type="molecule type" value="Genomic_DNA"/>
</dbReference>
<evidence type="ECO:0000256" key="4">
    <source>
        <dbReference type="ARBA" id="ARBA00023040"/>
    </source>
</evidence>
<feature type="transmembrane region" description="Helical" evidence="12">
    <location>
        <begin position="129"/>
        <end position="148"/>
    </location>
</feature>
<dbReference type="Proteomes" id="UP001369086">
    <property type="component" value="Unassembled WGS sequence"/>
</dbReference>
<dbReference type="InterPro" id="IPR000276">
    <property type="entry name" value="GPCR_Rhodpsn"/>
</dbReference>
<evidence type="ECO:0000256" key="9">
    <source>
        <dbReference type="ARBA" id="ARBA00023224"/>
    </source>
</evidence>
<dbReference type="PRINTS" id="PR00237">
    <property type="entry name" value="GPCRRHODOPSN"/>
</dbReference>
<feature type="transmembrane region" description="Helical" evidence="12">
    <location>
        <begin position="303"/>
        <end position="324"/>
    </location>
</feature>
<feature type="transmembrane region" description="Helical" evidence="12">
    <location>
        <begin position="169"/>
        <end position="188"/>
    </location>
</feature>
<comment type="similarity">
    <text evidence="11">Belongs to the G-protein coupled receptor 1 family.</text>
</comment>
<dbReference type="Gene3D" id="1.20.1070.10">
    <property type="entry name" value="Rhodopsin 7-helix transmembrane proteins"/>
    <property type="match status" value="1"/>
</dbReference>
<evidence type="ECO:0000256" key="1">
    <source>
        <dbReference type="ARBA" id="ARBA00004141"/>
    </source>
</evidence>
<evidence type="ECO:0000256" key="2">
    <source>
        <dbReference type="ARBA" id="ARBA00022692"/>
    </source>
</evidence>
<dbReference type="PANTHER" id="PTHR24225">
    <property type="entry name" value="CHEMOTACTIC RECEPTOR"/>
    <property type="match status" value="1"/>
</dbReference>
<feature type="transmembrane region" description="Helical" evidence="12">
    <location>
        <begin position="89"/>
        <end position="109"/>
    </location>
</feature>
<evidence type="ECO:0000256" key="12">
    <source>
        <dbReference type="SAM" id="Phobius"/>
    </source>
</evidence>
<comment type="caution">
    <text evidence="14">The sequence shown here is derived from an EMBL/GenBank/DDBJ whole genome shotgun (WGS) entry which is preliminary data.</text>
</comment>
<sequence length="375" mass="42899">RICWEKEEENMNKHRPTAGYENILELSPNYTYSDYSDYYDTEVAEEHQRETLHLVSIVVYTISFVFGLIGNGLVIWVMTFKMKMSVKTVWFLNLAIADFVFVLLLPLSIDYVFKNFHWNFGRSFCKITSFVSLLNMFASVGFLTVISLDRYLSLVHLTWSQKYRSPLNAFKLSLGVWVMAGALASPSLHFRDTIHVGDRVICFNNFHESNYSMAQLRHIILVCVRFACGFLLPFITMVVTCILLALKLRYRGLPMLSNFSKTVSAVIIAFFICWTPYHVFSLMELLVHSHESPMLHNILRTGFPLATSLAFLNSCLNPILYVLMGKKVKDVIGKSFSVVMKNALRDRSQSGTDTEAVPNSFCTETEVECIRLSSV</sequence>
<feature type="transmembrane region" description="Helical" evidence="12">
    <location>
        <begin position="258"/>
        <end position="277"/>
    </location>
</feature>
<keyword evidence="7 11" id="KW-0675">Receptor</keyword>
<accession>A0ABR0ZJL0</accession>
<keyword evidence="5 12" id="KW-0472">Membrane</keyword>
<dbReference type="PRINTS" id="PR00526">
    <property type="entry name" value="FMETLEUPHER"/>
</dbReference>
<evidence type="ECO:0000256" key="8">
    <source>
        <dbReference type="ARBA" id="ARBA00023180"/>
    </source>
</evidence>
<evidence type="ECO:0000256" key="6">
    <source>
        <dbReference type="ARBA" id="ARBA00023157"/>
    </source>
</evidence>
<keyword evidence="15" id="KW-1185">Reference proteome</keyword>
<evidence type="ECO:0000256" key="10">
    <source>
        <dbReference type="ARBA" id="ARBA00025736"/>
    </source>
</evidence>
<organism evidence="14 15">
    <name type="scientific">Huso huso</name>
    <name type="common">Beluga</name>
    <name type="synonym">Acipenser huso</name>
    <dbReference type="NCBI Taxonomy" id="61971"/>
    <lineage>
        <taxon>Eukaryota</taxon>
        <taxon>Metazoa</taxon>
        <taxon>Chordata</taxon>
        <taxon>Craniata</taxon>
        <taxon>Vertebrata</taxon>
        <taxon>Euteleostomi</taxon>
        <taxon>Actinopterygii</taxon>
        <taxon>Chondrostei</taxon>
        <taxon>Acipenseriformes</taxon>
        <taxon>Acipenseridae</taxon>
        <taxon>Huso</taxon>
    </lineage>
</organism>
<dbReference type="InterPro" id="IPR000826">
    <property type="entry name" value="Formyl_rcpt-rel"/>
</dbReference>
<protein>
    <submittedName>
        <fullName evidence="14">G-protein coupled receptor 1-like isoform X1</fullName>
    </submittedName>
</protein>
<evidence type="ECO:0000259" key="13">
    <source>
        <dbReference type="PROSITE" id="PS50262"/>
    </source>
</evidence>